<keyword evidence="15" id="KW-1185">Reference proteome</keyword>
<evidence type="ECO:0000256" key="6">
    <source>
        <dbReference type="ARBA" id="ARBA00023186"/>
    </source>
</evidence>
<dbReference type="NCBIfam" id="NF010738">
    <property type="entry name" value="PRK14140.1"/>
    <property type="match status" value="1"/>
</dbReference>
<evidence type="ECO:0000256" key="13">
    <source>
        <dbReference type="SAM" id="MobiDB-lite"/>
    </source>
</evidence>
<dbReference type="InterPro" id="IPR000740">
    <property type="entry name" value="GrpE"/>
</dbReference>
<name>A0A4S3B7Z0_9ENTE</name>
<reference evidence="14 15" key="1">
    <citation type="submission" date="2019-01" db="EMBL/GenBank/DDBJ databases">
        <title>Vagococcus silagei sp. nov. isolated from brewer's grain.</title>
        <authorList>
            <person name="Guu J.-R."/>
        </authorList>
    </citation>
    <scope>NUCLEOTIDE SEQUENCE [LARGE SCALE GENOMIC DNA]</scope>
    <source>
        <strain evidence="14 15">2B-2</strain>
    </source>
</reference>
<evidence type="ECO:0000256" key="4">
    <source>
        <dbReference type="ARBA" id="ARBA00022490"/>
    </source>
</evidence>
<dbReference type="PANTHER" id="PTHR21237">
    <property type="entry name" value="GRPE PROTEIN"/>
    <property type="match status" value="1"/>
</dbReference>
<protein>
    <recommendedName>
        <fullName evidence="8 10">Protein GrpE</fullName>
    </recommendedName>
    <alternativeName>
        <fullName evidence="9 10">HSP-70 cofactor</fullName>
    </alternativeName>
</protein>
<feature type="compositionally biased region" description="Basic and acidic residues" evidence="13">
    <location>
        <begin position="1"/>
        <end position="27"/>
    </location>
</feature>
<comment type="function">
    <text evidence="7 10 11">Participates actively in the response to hyperosmotic and heat shock by preventing the aggregation of stress-denatured proteins, in association with DnaK and GrpE. It is the nucleotide exchange factor for DnaK and may function as a thermosensor. Unfolded proteins bind initially to DnaJ; upon interaction with the DnaJ-bound protein, DnaK hydrolyzes its bound ATP, resulting in the formation of a stable complex. GrpE releases ADP from DnaK; ATP binding to DnaK triggers the release of the substrate protein, thus completing the reaction cycle. Several rounds of ATP-dependent interactions between DnaJ, DnaK and GrpE are required for fully efficient folding.</text>
</comment>
<evidence type="ECO:0000256" key="12">
    <source>
        <dbReference type="RuleBase" id="RU004478"/>
    </source>
</evidence>
<evidence type="ECO:0000256" key="8">
    <source>
        <dbReference type="ARBA" id="ARBA00072274"/>
    </source>
</evidence>
<dbReference type="OrthoDB" id="9812586at2"/>
<evidence type="ECO:0000256" key="7">
    <source>
        <dbReference type="ARBA" id="ARBA00053401"/>
    </source>
</evidence>
<comment type="caution">
    <text evidence="14">The sequence shown here is derived from an EMBL/GenBank/DDBJ whole genome shotgun (WGS) entry which is preliminary data.</text>
</comment>
<accession>A0A4S3B7Z0</accession>
<keyword evidence="4 10" id="KW-0963">Cytoplasm</keyword>
<dbReference type="Gene3D" id="3.90.20.20">
    <property type="match status" value="1"/>
</dbReference>
<keyword evidence="6 10" id="KW-0143">Chaperone</keyword>
<dbReference type="Proteomes" id="UP000310506">
    <property type="component" value="Unassembled WGS sequence"/>
</dbReference>
<dbReference type="GO" id="GO:0042803">
    <property type="term" value="F:protein homodimerization activity"/>
    <property type="evidence" value="ECO:0007669"/>
    <property type="project" value="InterPro"/>
</dbReference>
<evidence type="ECO:0000256" key="11">
    <source>
        <dbReference type="RuleBase" id="RU000639"/>
    </source>
</evidence>
<comment type="similarity">
    <text evidence="2 10 12">Belongs to the GrpE family.</text>
</comment>
<evidence type="ECO:0000313" key="15">
    <source>
        <dbReference type="Proteomes" id="UP000310506"/>
    </source>
</evidence>
<dbReference type="GO" id="GO:0051087">
    <property type="term" value="F:protein-folding chaperone binding"/>
    <property type="evidence" value="ECO:0007669"/>
    <property type="project" value="InterPro"/>
</dbReference>
<dbReference type="InterPro" id="IPR013805">
    <property type="entry name" value="GrpE_CC"/>
</dbReference>
<dbReference type="EMBL" id="SDGV01000002">
    <property type="protein sequence ID" value="THB62200.1"/>
    <property type="molecule type" value="Genomic_DNA"/>
</dbReference>
<dbReference type="CDD" id="cd00446">
    <property type="entry name" value="GrpE"/>
    <property type="match status" value="1"/>
</dbReference>
<dbReference type="AlphaFoldDB" id="A0A4S3B7Z0"/>
<dbReference type="SUPFAM" id="SSF51064">
    <property type="entry name" value="Head domain of nucleotide exchange factor GrpE"/>
    <property type="match status" value="1"/>
</dbReference>
<dbReference type="InterPro" id="IPR009012">
    <property type="entry name" value="GrpE_head"/>
</dbReference>
<dbReference type="RefSeq" id="WP_136135861.1">
    <property type="nucleotide sequence ID" value="NZ_SDGV01000002.1"/>
</dbReference>
<dbReference type="HAMAP" id="MF_01151">
    <property type="entry name" value="GrpE"/>
    <property type="match status" value="1"/>
</dbReference>
<evidence type="ECO:0000256" key="3">
    <source>
        <dbReference type="ARBA" id="ARBA00011738"/>
    </source>
</evidence>
<comment type="subunit">
    <text evidence="3 10">Homodimer.</text>
</comment>
<dbReference type="PRINTS" id="PR00773">
    <property type="entry name" value="GRPEPROTEIN"/>
</dbReference>
<dbReference type="SUPFAM" id="SSF58014">
    <property type="entry name" value="Coiled-coil domain of nucleotide exchange factor GrpE"/>
    <property type="match status" value="1"/>
</dbReference>
<dbReference type="PANTHER" id="PTHR21237:SF23">
    <property type="entry name" value="GRPE PROTEIN HOMOLOG, MITOCHONDRIAL"/>
    <property type="match status" value="1"/>
</dbReference>
<dbReference type="GO" id="GO:0006457">
    <property type="term" value="P:protein folding"/>
    <property type="evidence" value="ECO:0007669"/>
    <property type="project" value="InterPro"/>
</dbReference>
<evidence type="ECO:0000256" key="2">
    <source>
        <dbReference type="ARBA" id="ARBA00009054"/>
    </source>
</evidence>
<evidence type="ECO:0000256" key="9">
    <source>
        <dbReference type="ARBA" id="ARBA00076414"/>
    </source>
</evidence>
<dbReference type="PROSITE" id="PS01071">
    <property type="entry name" value="GRPE"/>
    <property type="match status" value="1"/>
</dbReference>
<evidence type="ECO:0000256" key="1">
    <source>
        <dbReference type="ARBA" id="ARBA00004496"/>
    </source>
</evidence>
<dbReference type="GO" id="GO:0000774">
    <property type="term" value="F:adenyl-nucleotide exchange factor activity"/>
    <property type="evidence" value="ECO:0007669"/>
    <property type="project" value="InterPro"/>
</dbReference>
<dbReference type="GO" id="GO:0005737">
    <property type="term" value="C:cytoplasm"/>
    <property type="evidence" value="ECO:0007669"/>
    <property type="project" value="UniProtKB-SubCell"/>
</dbReference>
<dbReference type="NCBIfam" id="NF010753">
    <property type="entry name" value="PRK14156.1"/>
    <property type="match status" value="1"/>
</dbReference>
<feature type="region of interest" description="Disordered" evidence="13">
    <location>
        <begin position="1"/>
        <end position="29"/>
    </location>
</feature>
<gene>
    <name evidence="10 14" type="primary">grpE</name>
    <name evidence="14" type="ORF">ESZ54_01265</name>
</gene>
<dbReference type="NCBIfam" id="NF010759">
    <property type="entry name" value="PRK14162.1"/>
    <property type="match status" value="1"/>
</dbReference>
<dbReference type="Gene3D" id="2.30.22.10">
    <property type="entry name" value="Head domain of nucleotide exchange factor GrpE"/>
    <property type="match status" value="1"/>
</dbReference>
<proteinExistence type="inferred from homology"/>
<evidence type="ECO:0000256" key="10">
    <source>
        <dbReference type="HAMAP-Rule" id="MF_01151"/>
    </source>
</evidence>
<comment type="subcellular location">
    <subcellularLocation>
        <location evidence="1 10">Cytoplasm</location>
    </subcellularLocation>
</comment>
<organism evidence="14 15">
    <name type="scientific">Vagococcus silagei</name>
    <dbReference type="NCBI Taxonomy" id="2508885"/>
    <lineage>
        <taxon>Bacteria</taxon>
        <taxon>Bacillati</taxon>
        <taxon>Bacillota</taxon>
        <taxon>Bacilli</taxon>
        <taxon>Lactobacillales</taxon>
        <taxon>Enterococcaceae</taxon>
        <taxon>Vagococcus</taxon>
    </lineage>
</organism>
<evidence type="ECO:0000256" key="5">
    <source>
        <dbReference type="ARBA" id="ARBA00023016"/>
    </source>
</evidence>
<dbReference type="GO" id="GO:0051082">
    <property type="term" value="F:unfolded protein binding"/>
    <property type="evidence" value="ECO:0007669"/>
    <property type="project" value="TreeGrafter"/>
</dbReference>
<evidence type="ECO:0000313" key="14">
    <source>
        <dbReference type="EMBL" id="THB62200.1"/>
    </source>
</evidence>
<keyword evidence="5 10" id="KW-0346">Stress response</keyword>
<sequence length="183" mass="20925">MSKDESTKEEIKEEVNNEELTEVKSEEVEISPEVEEINALKAALDEMEDKFLRTQAELANMRNRHKKEREDASKYRSQDLAKSLLPALDNLDRALEVEADNEHSESMKKGIEMVRESLVHALNEVSVEEIPAMGEIFDPNLHQAVQTMPATDDQKTDEIINVLQKGYKLHDRVLRPTMVIVAQ</sequence>
<dbReference type="FunFam" id="2.30.22.10:FF:000001">
    <property type="entry name" value="Protein GrpE"/>
    <property type="match status" value="1"/>
</dbReference>
<dbReference type="Pfam" id="PF01025">
    <property type="entry name" value="GrpE"/>
    <property type="match status" value="1"/>
</dbReference>